<name>W5SAH0_9VIRU</name>
<reference evidence="2 3" key="1">
    <citation type="journal article" date="2014" name="Proc. Natl. Acad. Sci. U.S.A.">
        <title>Thirty-thousand-year-old distant relative of giant icosahedral DNA viruses with a pandoravirus morphology.</title>
        <authorList>
            <person name="Legendre M."/>
            <person name="Bartoli J."/>
            <person name="Shmakova L."/>
            <person name="Jeudy S."/>
            <person name="Labadie K."/>
            <person name="Adrait A."/>
            <person name="Lescot M."/>
            <person name="Poirot O."/>
            <person name="Bertaux L."/>
            <person name="Bruley C."/>
            <person name="Coute Y."/>
            <person name="Rivkina E."/>
            <person name="Abergel C."/>
            <person name="Claverie J.M."/>
        </authorList>
    </citation>
    <scope>NUCLEOTIDE SEQUENCE [LARGE SCALE GENOMIC DNA]</scope>
    <source>
        <strain evidence="2">P1084-T</strain>
    </source>
</reference>
<gene>
    <name evidence="2" type="ORF">pv_193</name>
</gene>
<dbReference type="Proteomes" id="UP000202176">
    <property type="component" value="Segment"/>
</dbReference>
<dbReference type="PANTHER" id="PTHR15323">
    <property type="entry name" value="D123 PROTEIN"/>
    <property type="match status" value="1"/>
</dbReference>
<dbReference type="InterPro" id="IPR009772">
    <property type="entry name" value="CDC123"/>
</dbReference>
<dbReference type="Pfam" id="PF07065">
    <property type="entry name" value="D123"/>
    <property type="match status" value="1"/>
</dbReference>
<dbReference type="RefSeq" id="YP_009001095.1">
    <property type="nucleotide sequence ID" value="NC_023423.1"/>
</dbReference>
<protein>
    <submittedName>
        <fullName evidence="2">Cell division cycle 123 protein</fullName>
    </submittedName>
</protein>
<sequence length="273" mass="32125">MEGFNQSNYESEFRVESNGRVSFPLSYCEFFPEAEKIGKRAYLNSTPEELLRRKISFTHAENWYPDLEEISSDGRILTWESVLIPFDNSPFEIVEKIDEVIKKLGGSCFIRLNSLSPKHFEPVTSGYEAATILYESERTRQTFGLFRNLVMVRKFERFPKEMEFRLFVRKGKLRAISRYDPYCLAPLKNSAEELQRIFQRFFRCLQVESLVLFDLCTIDCVYWPEQINRSYFLDGVFLIEFNTFGPDSISGSCLFDWEADKQILYHGKGEIRI</sequence>
<comment type="similarity">
    <text evidence="1">Belongs to the CDC123 family.</text>
</comment>
<organism evidence="2 3">
    <name type="scientific">Pithovirus sibericum</name>
    <dbReference type="NCBI Taxonomy" id="1450746"/>
    <lineage>
        <taxon>Viruses</taxon>
        <taxon>Pithoviruses</taxon>
        <taxon>Orthopithovirinae</taxon>
        <taxon>Alphapithovirus</taxon>
        <taxon>Alphapithovirus sibericum</taxon>
    </lineage>
</organism>
<dbReference type="KEGG" id="vg:18266221"/>
<accession>W5SAH0</accession>
<dbReference type="GO" id="GO:0051301">
    <property type="term" value="P:cell division"/>
    <property type="evidence" value="ECO:0007669"/>
    <property type="project" value="UniProtKB-KW"/>
</dbReference>
<evidence type="ECO:0000256" key="1">
    <source>
        <dbReference type="ARBA" id="ARBA00011047"/>
    </source>
</evidence>
<keyword evidence="2" id="KW-0131">Cell cycle</keyword>
<dbReference type="EMBL" id="KF740664">
    <property type="protein sequence ID" value="AHH01760.1"/>
    <property type="molecule type" value="Genomic_DNA"/>
</dbReference>
<dbReference type="GeneID" id="18266221"/>
<dbReference type="PANTHER" id="PTHR15323:SF6">
    <property type="entry name" value="CELL DIVISION CYCLE PROTEIN 123 HOMOLOG"/>
    <property type="match status" value="1"/>
</dbReference>
<dbReference type="OrthoDB" id="9133at10239"/>
<evidence type="ECO:0000313" key="3">
    <source>
        <dbReference type="Proteomes" id="UP000202176"/>
    </source>
</evidence>
<keyword evidence="3" id="KW-1185">Reference proteome</keyword>
<evidence type="ECO:0000313" key="2">
    <source>
        <dbReference type="EMBL" id="AHH01760.1"/>
    </source>
</evidence>
<proteinExistence type="inferred from homology"/>
<keyword evidence="2" id="KW-0132">Cell division</keyword>